<dbReference type="PRINTS" id="PR00103">
    <property type="entry name" value="CAMPKINASE"/>
</dbReference>
<dbReference type="AlphaFoldDB" id="A0A561R1D7"/>
<keyword evidence="2" id="KW-0238">DNA-binding</keyword>
<dbReference type="SMART" id="SM00100">
    <property type="entry name" value="cNMP"/>
    <property type="match status" value="1"/>
</dbReference>
<dbReference type="InterPro" id="IPR000595">
    <property type="entry name" value="cNMP-bd_dom"/>
</dbReference>
<reference evidence="6 7" key="1">
    <citation type="submission" date="2019-06" db="EMBL/GenBank/DDBJ databases">
        <title>Sorghum-associated microbial communities from plants grown in Nebraska, USA.</title>
        <authorList>
            <person name="Schachtman D."/>
        </authorList>
    </citation>
    <scope>NUCLEOTIDE SEQUENCE [LARGE SCALE GENOMIC DNA]</scope>
    <source>
        <strain evidence="6 7">1225</strain>
    </source>
</reference>
<name>A0A561R1D7_9HYPH</name>
<dbReference type="PROSITE" id="PS50042">
    <property type="entry name" value="CNMP_BINDING_3"/>
    <property type="match status" value="1"/>
</dbReference>
<dbReference type="GO" id="GO:0003677">
    <property type="term" value="F:DNA binding"/>
    <property type="evidence" value="ECO:0007669"/>
    <property type="project" value="UniProtKB-KW"/>
</dbReference>
<accession>A0A561R1D7</accession>
<evidence type="ECO:0000313" key="7">
    <source>
        <dbReference type="Proteomes" id="UP000320653"/>
    </source>
</evidence>
<evidence type="ECO:0000256" key="3">
    <source>
        <dbReference type="ARBA" id="ARBA00023163"/>
    </source>
</evidence>
<dbReference type="InterPro" id="IPR036390">
    <property type="entry name" value="WH_DNA-bd_sf"/>
</dbReference>
<dbReference type="PROSITE" id="PS51063">
    <property type="entry name" value="HTH_CRP_2"/>
    <property type="match status" value="1"/>
</dbReference>
<dbReference type="SUPFAM" id="SSF51206">
    <property type="entry name" value="cAMP-binding domain-like"/>
    <property type="match status" value="1"/>
</dbReference>
<protein>
    <submittedName>
        <fullName evidence="6">CRP-like cAMP-binding protein</fullName>
    </submittedName>
</protein>
<comment type="caution">
    <text evidence="6">The sequence shown here is derived from an EMBL/GenBank/DDBJ whole genome shotgun (WGS) entry which is preliminary data.</text>
</comment>
<dbReference type="InterPro" id="IPR012318">
    <property type="entry name" value="HTH_CRP"/>
</dbReference>
<dbReference type="EMBL" id="VIWP01000002">
    <property type="protein sequence ID" value="TWF56447.1"/>
    <property type="molecule type" value="Genomic_DNA"/>
</dbReference>
<dbReference type="SUPFAM" id="SSF46785">
    <property type="entry name" value="Winged helix' DNA-binding domain"/>
    <property type="match status" value="1"/>
</dbReference>
<evidence type="ECO:0000256" key="2">
    <source>
        <dbReference type="ARBA" id="ARBA00023125"/>
    </source>
</evidence>
<keyword evidence="7" id="KW-1185">Reference proteome</keyword>
<proteinExistence type="predicted"/>
<feature type="domain" description="Cyclic nucleotide-binding" evidence="4">
    <location>
        <begin position="1"/>
        <end position="106"/>
    </location>
</feature>
<dbReference type="Gene3D" id="2.60.120.10">
    <property type="entry name" value="Jelly Rolls"/>
    <property type="match status" value="1"/>
</dbReference>
<dbReference type="PROSITE" id="PS00889">
    <property type="entry name" value="CNMP_BINDING_2"/>
    <property type="match status" value="1"/>
</dbReference>
<dbReference type="InterPro" id="IPR018490">
    <property type="entry name" value="cNMP-bd_dom_sf"/>
</dbReference>
<dbReference type="Pfam" id="PF13545">
    <property type="entry name" value="HTH_Crp_2"/>
    <property type="match status" value="1"/>
</dbReference>
<gene>
    <name evidence="6" type="ORF">FHW37_10276</name>
</gene>
<dbReference type="Pfam" id="PF00027">
    <property type="entry name" value="cNMP_binding"/>
    <property type="match status" value="1"/>
</dbReference>
<evidence type="ECO:0000313" key="6">
    <source>
        <dbReference type="EMBL" id="TWF56447.1"/>
    </source>
</evidence>
<evidence type="ECO:0000259" key="4">
    <source>
        <dbReference type="PROSITE" id="PS50042"/>
    </source>
</evidence>
<dbReference type="CDD" id="cd00038">
    <property type="entry name" value="CAP_ED"/>
    <property type="match status" value="1"/>
</dbReference>
<dbReference type="GO" id="GO:0005829">
    <property type="term" value="C:cytosol"/>
    <property type="evidence" value="ECO:0007669"/>
    <property type="project" value="TreeGrafter"/>
</dbReference>
<dbReference type="PANTHER" id="PTHR24567:SF74">
    <property type="entry name" value="HTH-TYPE TRANSCRIPTIONAL REGULATOR ARCR"/>
    <property type="match status" value="1"/>
</dbReference>
<evidence type="ECO:0000259" key="5">
    <source>
        <dbReference type="PROSITE" id="PS51063"/>
    </source>
</evidence>
<sequence length="203" mass="22195">MFRQIKFPAGHTIFQADDAGNHAYLIEEGLIRVSLSNAAGRELNVHIARAGDLVGEIAILDGGPRTADAVALTDVLAFSMQVTDFENLLNRHPSLSKAVIALLCHRIRNTIDKLENVALHRIEVRLGRFLLNAINAEDFAKAGPYELKLGYSQSELARLLGTTRSKLNVTLRALEAGGVIKWSAKAIVCDRDALLEMLKENGV</sequence>
<keyword evidence="3" id="KW-0804">Transcription</keyword>
<dbReference type="InterPro" id="IPR018488">
    <property type="entry name" value="cNMP-bd_CS"/>
</dbReference>
<dbReference type="InterPro" id="IPR014710">
    <property type="entry name" value="RmlC-like_jellyroll"/>
</dbReference>
<dbReference type="GO" id="GO:0003700">
    <property type="term" value="F:DNA-binding transcription factor activity"/>
    <property type="evidence" value="ECO:0007669"/>
    <property type="project" value="TreeGrafter"/>
</dbReference>
<feature type="domain" description="HTH crp-type" evidence="5">
    <location>
        <begin position="120"/>
        <end position="192"/>
    </location>
</feature>
<dbReference type="Proteomes" id="UP000320653">
    <property type="component" value="Unassembled WGS sequence"/>
</dbReference>
<keyword evidence="1" id="KW-0805">Transcription regulation</keyword>
<dbReference type="PANTHER" id="PTHR24567">
    <property type="entry name" value="CRP FAMILY TRANSCRIPTIONAL REGULATORY PROTEIN"/>
    <property type="match status" value="1"/>
</dbReference>
<dbReference type="RefSeq" id="WP_186458171.1">
    <property type="nucleotide sequence ID" value="NZ_VIWP01000002.1"/>
</dbReference>
<dbReference type="InterPro" id="IPR050397">
    <property type="entry name" value="Env_Response_Regulators"/>
</dbReference>
<evidence type="ECO:0000256" key="1">
    <source>
        <dbReference type="ARBA" id="ARBA00023015"/>
    </source>
</evidence>
<organism evidence="6 7">
    <name type="scientific">Neorhizobium alkalisoli</name>
    <dbReference type="NCBI Taxonomy" id="528178"/>
    <lineage>
        <taxon>Bacteria</taxon>
        <taxon>Pseudomonadati</taxon>
        <taxon>Pseudomonadota</taxon>
        <taxon>Alphaproteobacteria</taxon>
        <taxon>Hyphomicrobiales</taxon>
        <taxon>Rhizobiaceae</taxon>
        <taxon>Rhizobium/Agrobacterium group</taxon>
        <taxon>Neorhizobium</taxon>
    </lineage>
</organism>